<dbReference type="PIRSF" id="PIRSF000189">
    <property type="entry name" value="D-aa_oxidase"/>
    <property type="match status" value="1"/>
</dbReference>
<keyword evidence="3" id="KW-0285">Flavoprotein</keyword>
<evidence type="ECO:0000256" key="3">
    <source>
        <dbReference type="ARBA" id="ARBA00022630"/>
    </source>
</evidence>
<evidence type="ECO:0000256" key="2">
    <source>
        <dbReference type="ARBA" id="ARBA00006730"/>
    </source>
</evidence>
<protein>
    <recommendedName>
        <fullName evidence="7">FAD dependent oxidoreductase domain-containing protein</fullName>
    </recommendedName>
</protein>
<feature type="binding site" evidence="6">
    <location>
        <position position="351"/>
    </location>
    <ligand>
        <name>D-dopa</name>
        <dbReference type="ChEBI" id="CHEBI:149689"/>
    </ligand>
</feature>
<evidence type="ECO:0000313" key="8">
    <source>
        <dbReference type="EMBL" id="KAJ7779593.1"/>
    </source>
</evidence>
<dbReference type="InterPro" id="IPR006076">
    <property type="entry name" value="FAD-dep_OxRdtase"/>
</dbReference>
<evidence type="ECO:0000256" key="4">
    <source>
        <dbReference type="ARBA" id="ARBA00022827"/>
    </source>
</evidence>
<keyword evidence="4 6" id="KW-0274">FAD</keyword>
<dbReference type="SUPFAM" id="SSF54373">
    <property type="entry name" value="FAD-linked reductases, C-terminal domain"/>
    <property type="match status" value="1"/>
</dbReference>
<dbReference type="PANTHER" id="PTHR11530:SF11">
    <property type="entry name" value="D-ASPARTATE OXIDASE"/>
    <property type="match status" value="1"/>
</dbReference>
<dbReference type="PANTHER" id="PTHR11530">
    <property type="entry name" value="D-AMINO ACID OXIDASE"/>
    <property type="match status" value="1"/>
</dbReference>
<feature type="binding site" evidence="6">
    <location>
        <position position="254"/>
    </location>
    <ligand>
        <name>D-dopa</name>
        <dbReference type="ChEBI" id="CHEBI:149689"/>
    </ligand>
</feature>
<dbReference type="Gene3D" id="3.30.9.10">
    <property type="entry name" value="D-Amino Acid Oxidase, subunit A, domain 2"/>
    <property type="match status" value="1"/>
</dbReference>
<comment type="similarity">
    <text evidence="2">Belongs to the DAMOX/DASOX family.</text>
</comment>
<comment type="cofactor">
    <cofactor evidence="1 6">
        <name>FAD</name>
        <dbReference type="ChEBI" id="CHEBI:57692"/>
    </cofactor>
</comment>
<dbReference type="AlphaFoldDB" id="A0AAD7NXQ7"/>
<dbReference type="Pfam" id="PF01266">
    <property type="entry name" value="DAO"/>
    <property type="match status" value="1"/>
</dbReference>
<dbReference type="GO" id="GO:0005737">
    <property type="term" value="C:cytoplasm"/>
    <property type="evidence" value="ECO:0007669"/>
    <property type="project" value="TreeGrafter"/>
</dbReference>
<gene>
    <name evidence="8" type="ORF">B0H16DRAFT_1499319</name>
</gene>
<proteinExistence type="inferred from homology"/>
<dbReference type="GO" id="GO:0019478">
    <property type="term" value="P:D-amino acid catabolic process"/>
    <property type="evidence" value="ECO:0007669"/>
    <property type="project" value="TreeGrafter"/>
</dbReference>
<dbReference type="GO" id="GO:0003884">
    <property type="term" value="F:D-amino-acid oxidase activity"/>
    <property type="evidence" value="ECO:0007669"/>
    <property type="project" value="InterPro"/>
</dbReference>
<evidence type="ECO:0000256" key="1">
    <source>
        <dbReference type="ARBA" id="ARBA00001974"/>
    </source>
</evidence>
<dbReference type="SUPFAM" id="SSF51971">
    <property type="entry name" value="Nucleotide-binding domain"/>
    <property type="match status" value="1"/>
</dbReference>
<reference evidence="8" key="1">
    <citation type="submission" date="2023-03" db="EMBL/GenBank/DDBJ databases">
        <title>Massive genome expansion in bonnet fungi (Mycena s.s.) driven by repeated elements and novel gene families across ecological guilds.</title>
        <authorList>
            <consortium name="Lawrence Berkeley National Laboratory"/>
            <person name="Harder C.B."/>
            <person name="Miyauchi S."/>
            <person name="Viragh M."/>
            <person name="Kuo A."/>
            <person name="Thoen E."/>
            <person name="Andreopoulos B."/>
            <person name="Lu D."/>
            <person name="Skrede I."/>
            <person name="Drula E."/>
            <person name="Henrissat B."/>
            <person name="Morin E."/>
            <person name="Kohler A."/>
            <person name="Barry K."/>
            <person name="LaButti K."/>
            <person name="Morin E."/>
            <person name="Salamov A."/>
            <person name="Lipzen A."/>
            <person name="Mereny Z."/>
            <person name="Hegedus B."/>
            <person name="Baldrian P."/>
            <person name="Stursova M."/>
            <person name="Weitz H."/>
            <person name="Taylor A."/>
            <person name="Grigoriev I.V."/>
            <person name="Nagy L.G."/>
            <person name="Martin F."/>
            <person name="Kauserud H."/>
        </authorList>
    </citation>
    <scope>NUCLEOTIDE SEQUENCE</scope>
    <source>
        <strain evidence="8">CBHHK182m</strain>
    </source>
</reference>
<keyword evidence="9" id="KW-1185">Reference proteome</keyword>
<evidence type="ECO:0000313" key="9">
    <source>
        <dbReference type="Proteomes" id="UP001215598"/>
    </source>
</evidence>
<feature type="domain" description="FAD dependent oxidoreductase" evidence="7">
    <location>
        <begin position="6"/>
        <end position="367"/>
    </location>
</feature>
<feature type="binding site" evidence="6">
    <location>
        <position position="209"/>
    </location>
    <ligand>
        <name>FAD</name>
        <dbReference type="ChEBI" id="CHEBI:57692"/>
    </ligand>
</feature>
<name>A0AAD7NXQ7_9AGAR</name>
<comment type="caution">
    <text evidence="8">The sequence shown here is derived from an EMBL/GenBank/DDBJ whole genome shotgun (WGS) entry which is preliminary data.</text>
</comment>
<accession>A0AAD7NXQ7</accession>
<evidence type="ECO:0000256" key="5">
    <source>
        <dbReference type="ARBA" id="ARBA00023002"/>
    </source>
</evidence>
<dbReference type="EMBL" id="JARKIB010000005">
    <property type="protein sequence ID" value="KAJ7779593.1"/>
    <property type="molecule type" value="Genomic_DNA"/>
</dbReference>
<dbReference type="GO" id="GO:0071949">
    <property type="term" value="F:FAD binding"/>
    <property type="evidence" value="ECO:0007669"/>
    <property type="project" value="InterPro"/>
</dbReference>
<organism evidence="8 9">
    <name type="scientific">Mycena metata</name>
    <dbReference type="NCBI Taxonomy" id="1033252"/>
    <lineage>
        <taxon>Eukaryota</taxon>
        <taxon>Fungi</taxon>
        <taxon>Dikarya</taxon>
        <taxon>Basidiomycota</taxon>
        <taxon>Agaricomycotina</taxon>
        <taxon>Agaricomycetes</taxon>
        <taxon>Agaricomycetidae</taxon>
        <taxon>Agaricales</taxon>
        <taxon>Marasmiineae</taxon>
        <taxon>Mycenaceae</taxon>
        <taxon>Mycena</taxon>
    </lineage>
</organism>
<feature type="binding site" evidence="6">
    <location>
        <position position="321"/>
    </location>
    <ligand>
        <name>D-dopa</name>
        <dbReference type="ChEBI" id="CHEBI:149689"/>
    </ligand>
</feature>
<keyword evidence="5" id="KW-0560">Oxidoreductase</keyword>
<evidence type="ECO:0000259" key="7">
    <source>
        <dbReference type="Pfam" id="PF01266"/>
    </source>
</evidence>
<evidence type="ECO:0000256" key="6">
    <source>
        <dbReference type="PIRSR" id="PIRSR000189-1"/>
    </source>
</evidence>
<dbReference type="InterPro" id="IPR023209">
    <property type="entry name" value="DAO"/>
</dbReference>
<sequence length="374" mass="40648">MKQQSVFVVGAGVVGLSTAIRVLEAGYDVTLFAEVFPTDPKTVKYTSFWAGAICRPGLGNSLSSRLEKETLHIFAQMVKEDPNVPIATHPIFGYAEVANPEDRKHDAEMKELFPDFRVLDPNELPHGVASGVVFTVFFIDVPQYLAYLWHRFFFLGGRAFRSKLSSLSDLLSPTTGVRLGLEHVARDGNITEATSGSLTFNASALVNCTGLGALSLGDVNDAAMFPTRGETVLLRAPWITSGLQYAWKNGDITYIIPRGSGVVVLGGTFQADDWHPSPRPEMVKLMKEHGIAVCRELLPPSKRAHGGIDDLDVIEECVGLRPTRRGGVRVQTSWLDGEKKIPVVHNYGHGGGGYESSWASADLAVELLQTALKG</sequence>
<dbReference type="Proteomes" id="UP001215598">
    <property type="component" value="Unassembled WGS sequence"/>
</dbReference>
<dbReference type="Gene3D" id="3.40.50.720">
    <property type="entry name" value="NAD(P)-binding Rossmann-like Domain"/>
    <property type="match status" value="1"/>
</dbReference>
<feature type="binding site" evidence="6">
    <location>
        <begin position="46"/>
        <end position="47"/>
    </location>
    <ligand>
        <name>FAD</name>
        <dbReference type="ChEBI" id="CHEBI:57692"/>
    </ligand>
</feature>